<proteinExistence type="inferred from homology"/>
<dbReference type="Proteomes" id="UP001152518">
    <property type="component" value="Unassembled WGS sequence"/>
</dbReference>
<dbReference type="PANTHER" id="PTHR35936:SF25">
    <property type="entry name" value="ABC TRANSPORTER SUBSTRATE-BINDING PROTEIN"/>
    <property type="match status" value="1"/>
</dbReference>
<dbReference type="SUPFAM" id="SSF53850">
    <property type="entry name" value="Periplasmic binding protein-like II"/>
    <property type="match status" value="1"/>
</dbReference>
<comment type="caution">
    <text evidence="4">The sequence shown here is derived from an EMBL/GenBank/DDBJ whole genome shotgun (WGS) entry which is preliminary data.</text>
</comment>
<evidence type="ECO:0000256" key="1">
    <source>
        <dbReference type="ARBA" id="ARBA00010333"/>
    </source>
</evidence>
<dbReference type="EMBL" id="SUNE01000001">
    <property type="protein sequence ID" value="MDG5898388.1"/>
    <property type="molecule type" value="Genomic_DNA"/>
</dbReference>
<sequence length="258" mass="29490">MALKNTLRRLVLLTLICLVAPIKAEELFAVGTRFSQIFEQKPNGEYIGLGVDILNRFAQQQKVTIHYQIAPWRRAQSMVERGQADILIGPYFSEERQKHLAFSAQPFYRDEIVFYARVNHPTPWDGSYASIHGLRIGKMQGWSYGYLFNERTKTLTINEFADLKSGIERLSRGDLDLLATNIRNTQAVLAQIKIPQAITPIMPRIDIQDGFMAFPKDVKFQPLQQRFDLFMQHMVETGELATLAKVRGVTIPTSMLTD</sequence>
<dbReference type="Gene3D" id="3.40.190.10">
    <property type="entry name" value="Periplasmic binding protein-like II"/>
    <property type="match status" value="2"/>
</dbReference>
<dbReference type="AlphaFoldDB" id="A0A1E3V065"/>
<reference evidence="4" key="2">
    <citation type="submission" date="2019-04" db="EMBL/GenBank/DDBJ databases">
        <authorList>
            <person name="Zou H."/>
        </authorList>
    </citation>
    <scope>NUCLEOTIDE SEQUENCE</scope>
    <source>
        <strain evidence="4">2015oxa</strain>
    </source>
</reference>
<accession>A0A1E3V065</accession>
<name>A0A1E3V065_9GAMM</name>
<gene>
    <name evidence="4" type="ORF">E2650_00410</name>
</gene>
<dbReference type="RefSeq" id="WP_069454558.1">
    <property type="nucleotide sequence ID" value="NZ_BMOP01000002.1"/>
</dbReference>
<dbReference type="InterPro" id="IPR001638">
    <property type="entry name" value="Solute-binding_3/MltF_N"/>
</dbReference>
<reference evidence="4" key="1">
    <citation type="journal article" date="2019" name="Int J Environ Res Public Health">
        <title>Characterization of Chromosome-Mediated BlaOXA-894 in Shewanella xiamenensis Isolated from Pig Wastewater.</title>
        <authorList>
            <person name="Zou H."/>
            <person name="Zhou Z."/>
            <person name="Xia H."/>
            <person name="Zhao Q."/>
            <person name="Li X."/>
        </authorList>
    </citation>
    <scope>NUCLEOTIDE SEQUENCE</scope>
    <source>
        <strain evidence="4">2015oxa</strain>
    </source>
</reference>
<dbReference type="Pfam" id="PF00497">
    <property type="entry name" value="SBP_bac_3"/>
    <property type="match status" value="1"/>
</dbReference>
<protein>
    <submittedName>
        <fullName evidence="4">Amino acid ABC transporter substrate-binding protein</fullName>
    </submittedName>
</protein>
<comment type="similarity">
    <text evidence="1">Belongs to the bacterial solute-binding protein 3 family.</text>
</comment>
<dbReference type="GeneID" id="75189579"/>
<evidence type="ECO:0000259" key="3">
    <source>
        <dbReference type="Pfam" id="PF00497"/>
    </source>
</evidence>
<keyword evidence="2" id="KW-0732">Signal</keyword>
<organism evidence="4">
    <name type="scientific">Shewanella xiamenensis</name>
    <dbReference type="NCBI Taxonomy" id="332186"/>
    <lineage>
        <taxon>Bacteria</taxon>
        <taxon>Pseudomonadati</taxon>
        <taxon>Pseudomonadota</taxon>
        <taxon>Gammaproteobacteria</taxon>
        <taxon>Alteromonadales</taxon>
        <taxon>Shewanellaceae</taxon>
        <taxon>Shewanella</taxon>
    </lineage>
</organism>
<dbReference type="OrthoDB" id="7354650at2"/>
<evidence type="ECO:0000256" key="2">
    <source>
        <dbReference type="ARBA" id="ARBA00022729"/>
    </source>
</evidence>
<feature type="domain" description="Solute-binding protein family 3/N-terminal" evidence="3">
    <location>
        <begin position="41"/>
        <end position="244"/>
    </location>
</feature>
<evidence type="ECO:0000313" key="4">
    <source>
        <dbReference type="EMBL" id="MDG5898388.1"/>
    </source>
</evidence>
<dbReference type="PANTHER" id="PTHR35936">
    <property type="entry name" value="MEMBRANE-BOUND LYTIC MUREIN TRANSGLYCOSYLASE F"/>
    <property type="match status" value="1"/>
</dbReference>